<feature type="compositionally biased region" description="Basic and acidic residues" evidence="1">
    <location>
        <begin position="927"/>
        <end position="938"/>
    </location>
</feature>
<feature type="region of interest" description="Disordered" evidence="1">
    <location>
        <begin position="917"/>
        <end position="943"/>
    </location>
</feature>
<dbReference type="InterPro" id="IPR041457">
    <property type="entry name" value="CxC2_KDZ-assoc"/>
</dbReference>
<evidence type="ECO:0000313" key="3">
    <source>
        <dbReference type="EMBL" id="KAK7019750.1"/>
    </source>
</evidence>
<feature type="compositionally biased region" description="Acidic residues" evidence="1">
    <location>
        <begin position="1111"/>
        <end position="1138"/>
    </location>
</feature>
<feature type="region of interest" description="Disordered" evidence="1">
    <location>
        <begin position="1084"/>
        <end position="1178"/>
    </location>
</feature>
<evidence type="ECO:0000313" key="4">
    <source>
        <dbReference type="Proteomes" id="UP001383192"/>
    </source>
</evidence>
<keyword evidence="4" id="KW-1185">Reference proteome</keyword>
<proteinExistence type="predicted"/>
<dbReference type="PANTHER" id="PTHR33096">
    <property type="entry name" value="CXC2 DOMAIN-CONTAINING PROTEIN"/>
    <property type="match status" value="1"/>
</dbReference>
<accession>A0AAW0B189</accession>
<dbReference type="InterPro" id="IPR040521">
    <property type="entry name" value="KDZ"/>
</dbReference>
<reference evidence="3 4" key="1">
    <citation type="submission" date="2024-01" db="EMBL/GenBank/DDBJ databases">
        <title>A draft genome for a cacao thread blight-causing isolate of Paramarasmius palmivorus.</title>
        <authorList>
            <person name="Baruah I.K."/>
            <person name="Bukari Y."/>
            <person name="Amoako-Attah I."/>
            <person name="Meinhardt L.W."/>
            <person name="Bailey B.A."/>
            <person name="Cohen S.P."/>
        </authorList>
    </citation>
    <scope>NUCLEOTIDE SEQUENCE [LARGE SCALE GENOMIC DNA]</scope>
    <source>
        <strain evidence="3 4">GH-12</strain>
    </source>
</reference>
<feature type="compositionally biased region" description="Acidic residues" evidence="1">
    <location>
        <begin position="1092"/>
        <end position="1104"/>
    </location>
</feature>
<feature type="region of interest" description="Disordered" evidence="1">
    <location>
        <begin position="49"/>
        <end position="120"/>
    </location>
</feature>
<feature type="compositionally biased region" description="Basic and acidic residues" evidence="1">
    <location>
        <begin position="100"/>
        <end position="117"/>
    </location>
</feature>
<dbReference type="EMBL" id="JAYKXP010000200">
    <property type="protein sequence ID" value="KAK7019750.1"/>
    <property type="molecule type" value="Genomic_DNA"/>
</dbReference>
<dbReference type="Pfam" id="PF18758">
    <property type="entry name" value="KDZ"/>
    <property type="match status" value="1"/>
</dbReference>
<evidence type="ECO:0000259" key="2">
    <source>
        <dbReference type="Pfam" id="PF18803"/>
    </source>
</evidence>
<feature type="compositionally biased region" description="Acidic residues" evidence="1">
    <location>
        <begin position="84"/>
        <end position="96"/>
    </location>
</feature>
<gene>
    <name evidence="3" type="ORF">VNI00_017947</name>
</gene>
<evidence type="ECO:0000256" key="1">
    <source>
        <dbReference type="SAM" id="MobiDB-lite"/>
    </source>
</evidence>
<dbReference type="Proteomes" id="UP001383192">
    <property type="component" value="Unassembled WGS sequence"/>
</dbReference>
<organism evidence="3 4">
    <name type="scientific">Paramarasmius palmivorus</name>
    <dbReference type="NCBI Taxonomy" id="297713"/>
    <lineage>
        <taxon>Eukaryota</taxon>
        <taxon>Fungi</taxon>
        <taxon>Dikarya</taxon>
        <taxon>Basidiomycota</taxon>
        <taxon>Agaricomycotina</taxon>
        <taxon>Agaricomycetes</taxon>
        <taxon>Agaricomycetidae</taxon>
        <taxon>Agaricales</taxon>
        <taxon>Marasmiineae</taxon>
        <taxon>Marasmiaceae</taxon>
        <taxon>Paramarasmius</taxon>
    </lineage>
</organism>
<dbReference type="AlphaFoldDB" id="A0AAW0B189"/>
<dbReference type="PANTHER" id="PTHR33096:SF1">
    <property type="entry name" value="CXC1-LIKE CYSTEINE CLUSTER ASSOCIATED WITH KDZ TRANSPOSASES DOMAIN-CONTAINING PROTEIN"/>
    <property type="match status" value="1"/>
</dbReference>
<comment type="caution">
    <text evidence="3">The sequence shown here is derived from an EMBL/GenBank/DDBJ whole genome shotgun (WGS) entry which is preliminary data.</text>
</comment>
<name>A0AAW0B189_9AGAR</name>
<protein>
    <recommendedName>
        <fullName evidence="2">CxC2-like cysteine cluster KDZ transposase-associated domain-containing protein</fullName>
    </recommendedName>
</protein>
<dbReference type="CDD" id="cd19757">
    <property type="entry name" value="Bbox1"/>
    <property type="match status" value="1"/>
</dbReference>
<dbReference type="Pfam" id="PF18803">
    <property type="entry name" value="CxC2"/>
    <property type="match status" value="1"/>
</dbReference>
<sequence length="1178" mass="134513">MSRKTSNSGISKGTFRHSTNNTLSAFTSFSSLGISFHEERDNIIKTQTISQDGRRLHTRVAAAPPQSPVKAREYTSMHPSSDWDAWEDIPMDDTVPEADSPTREEKDSEKQPRKEYESDSPMKGFLKYRDQFLAITLLLKGRGQSVPEACTFCPPRKEPVSPTLRCMDCSSMALMCQDCCIQRHTFTPLHRVKHWNGRHFERVSLRRLGLKVQLRHPDGSRCPLPVKGPEEFTVLDISGLHHVSLHYCGCTASIWPESKVQQQKWEQLMLHEWFPSTTTRPKTACTFRCLQQFQLMTLTGKITAFDYYRSLERITDNTGKLLGNRYKEFLRMVRQWRNLRMLRRAGRGHDVERKVDATRPGELAVPCIACPIPDVNLPKGWDTVPQQQRFLYCLFISIDACFRLKRKKVSSWSKDPSLQDGWAYFVEQGPYSEWVRKMSEQKEMSTCTGLSALDHANTKYNVGYDETGKGAGLCARHEMILPNGLGALQVGERYSNMDYIVASLLRHVPLLLLILMSYDIMCQWSKKLYHRFQQLPLLVRQILTRRVLKLAIPKLHILGHLLKCQEKFSLLYTEGAGETDAEGIERVWSGIGTVATSIKEMGPGSHHDTLEDHCSDWNWMKVIGLDRLLAKRLLNAVKQFKSQHESWLEFSQHQKQEAAEWIRAVHSFESGVSEDNPFSLPECGITLTSVRLELAKEENEKAKADLPSADNTTASEFVYFGIELEAKQLELQEDIKRTHAATPKQLTNLVNRRTKLLRQIKRLRTLQRKYSPISLQIFATLPPDKLSPNAEDVPLLLPSSFSDTQRQAPSCVPEVVDIERRLREGQLNESLNTLRHHLIVKQRLLRYKKRNARKQGVTTRSRNLVDRQQAKVHLAAATYRTAWSAMCSLLGKDKSEMKWRQLKEDHVRCMDELDPSEKAKRKVAKPKRAEAQRRENAGQERLPAGAGESVRIISWIWEGASHQSGNALTSEALHEGLRVEYCKSYARVRRWQEEVLLLQEEMRRCLKTLQWQEDWWNARANMSSLTGPHRDGCSAYAYQQAAVKNKIAKRFVARWAKAKVKEARDFVPAISLTDIVPLSTTASMKRKRDVLSDNEDSDDNDDSDYQSPSEVESEDESGDESGEESGDESDDEGQDDEGLLNGETQDGISEEEDSDDDHGLSTLSLSDKLILLEEDLGS</sequence>
<feature type="domain" description="CxC2-like cysteine cluster KDZ transposase-associated" evidence="2">
    <location>
        <begin position="205"/>
        <end position="319"/>
    </location>
</feature>
<feature type="region of interest" description="Disordered" evidence="1">
    <location>
        <begin position="1"/>
        <end position="22"/>
    </location>
</feature>